<evidence type="ECO:0000256" key="1">
    <source>
        <dbReference type="SAM" id="SignalP"/>
    </source>
</evidence>
<name>A0A3G8XLT9_9FLAO</name>
<evidence type="ECO:0000313" key="3">
    <source>
        <dbReference type="Proteomes" id="UP000270185"/>
    </source>
</evidence>
<dbReference type="KEGG" id="ccas:EIB73_11770"/>
<proteinExistence type="predicted"/>
<dbReference type="AlphaFoldDB" id="A0A3G8XLT9"/>
<gene>
    <name evidence="2" type="ORF">EIB73_11770</name>
</gene>
<sequence length="176" mass="19752">MKKYFIFALMGVFSLGAMVSCNDRNDEVIVQNPDNDTYSVVLDINNVNFSIDPANPQSGSIERTFNKPLVDTDVVLIYRKAVSTTDGSPVWQSIPRSIYFGSNVLDYDFDFSRNDIMIYADGNYALSTTPEYISGQTFRVVLVPASQGGKNANVDYSDYNSVIRYFKIDDTKVKTL</sequence>
<protein>
    <recommendedName>
        <fullName evidence="4">DUF1735 domain-containing protein</fullName>
    </recommendedName>
</protein>
<evidence type="ECO:0000313" key="2">
    <source>
        <dbReference type="EMBL" id="AZI33818.1"/>
    </source>
</evidence>
<dbReference type="RefSeq" id="WP_125025457.1">
    <property type="nucleotide sequence ID" value="NZ_CP034159.1"/>
</dbReference>
<keyword evidence="1" id="KW-0732">Signal</keyword>
<accession>A0A3G8XLT9</accession>
<organism evidence="2 3">
    <name type="scientific">Kaistella carnis</name>
    <dbReference type="NCBI Taxonomy" id="1241979"/>
    <lineage>
        <taxon>Bacteria</taxon>
        <taxon>Pseudomonadati</taxon>
        <taxon>Bacteroidota</taxon>
        <taxon>Flavobacteriia</taxon>
        <taxon>Flavobacteriales</taxon>
        <taxon>Weeksellaceae</taxon>
        <taxon>Chryseobacterium group</taxon>
        <taxon>Kaistella</taxon>
    </lineage>
</organism>
<reference evidence="3" key="1">
    <citation type="submission" date="2018-11" db="EMBL/GenBank/DDBJ databases">
        <title>Proposal to divide the Flavobacteriaceae and reorganize its genera based on Amino Acid Identity values calculated from whole genome sequences.</title>
        <authorList>
            <person name="Nicholson A.C."/>
            <person name="Gulvik C.A."/>
            <person name="Whitney A.M."/>
            <person name="Humrighouse B.W."/>
            <person name="Bell M."/>
            <person name="Holmes B."/>
            <person name="Steigerwalt A.G."/>
            <person name="Villarma A."/>
            <person name="Sheth M."/>
            <person name="Batra D."/>
            <person name="Pryor J."/>
            <person name="Bernardet J.-F."/>
            <person name="Hugo C."/>
            <person name="Kampfer P."/>
            <person name="Newman J.D."/>
            <person name="McQuiston J.R."/>
        </authorList>
    </citation>
    <scope>NUCLEOTIDE SEQUENCE [LARGE SCALE GENOMIC DNA]</scope>
    <source>
        <strain evidence="3">G0081</strain>
    </source>
</reference>
<dbReference type="EMBL" id="CP034159">
    <property type="protein sequence ID" value="AZI33818.1"/>
    <property type="molecule type" value="Genomic_DNA"/>
</dbReference>
<keyword evidence="3" id="KW-1185">Reference proteome</keyword>
<dbReference type="Proteomes" id="UP000270185">
    <property type="component" value="Chromosome"/>
</dbReference>
<evidence type="ECO:0008006" key="4">
    <source>
        <dbReference type="Google" id="ProtNLM"/>
    </source>
</evidence>
<dbReference type="OrthoDB" id="1524444at2"/>
<feature type="chain" id="PRO_5018231514" description="DUF1735 domain-containing protein" evidence="1">
    <location>
        <begin position="20"/>
        <end position="176"/>
    </location>
</feature>
<dbReference type="PROSITE" id="PS51257">
    <property type="entry name" value="PROKAR_LIPOPROTEIN"/>
    <property type="match status" value="1"/>
</dbReference>
<feature type="signal peptide" evidence="1">
    <location>
        <begin position="1"/>
        <end position="19"/>
    </location>
</feature>